<evidence type="ECO:0000256" key="3">
    <source>
        <dbReference type="ARBA" id="ARBA00023002"/>
    </source>
</evidence>
<dbReference type="GO" id="GO:0004497">
    <property type="term" value="F:monooxygenase activity"/>
    <property type="evidence" value="ECO:0007669"/>
    <property type="project" value="InterPro"/>
</dbReference>
<accession>K2RBK0</accession>
<feature type="binding site" description="axial binding residue" evidence="5">
    <location>
        <position position="445"/>
    </location>
    <ligand>
        <name>heme</name>
        <dbReference type="ChEBI" id="CHEBI:30413"/>
    </ligand>
    <ligandPart>
        <name>Fe</name>
        <dbReference type="ChEBI" id="CHEBI:18248"/>
    </ligandPart>
</feature>
<dbReference type="AlphaFoldDB" id="K2RBK0"/>
<dbReference type="PANTHER" id="PTHR46300">
    <property type="entry name" value="P450, PUTATIVE (EUROFUNG)-RELATED-RELATED"/>
    <property type="match status" value="1"/>
</dbReference>
<dbReference type="PRINTS" id="PR00463">
    <property type="entry name" value="EP450I"/>
</dbReference>
<proteinExistence type="inferred from homology"/>
<evidence type="ECO:0000256" key="4">
    <source>
        <dbReference type="ARBA" id="ARBA00023004"/>
    </source>
</evidence>
<evidence type="ECO:0000256" key="5">
    <source>
        <dbReference type="PIRSR" id="PIRSR602401-1"/>
    </source>
</evidence>
<dbReference type="GO" id="GO:0005506">
    <property type="term" value="F:iron ion binding"/>
    <property type="evidence" value="ECO:0007669"/>
    <property type="project" value="InterPro"/>
</dbReference>
<dbReference type="PRINTS" id="PR00385">
    <property type="entry name" value="P450"/>
</dbReference>
<dbReference type="VEuPathDB" id="FungiDB:MPH_10977"/>
<keyword evidence="6" id="KW-1133">Transmembrane helix</keyword>
<name>K2RBK0_MACPH</name>
<protein>
    <submittedName>
        <fullName evidence="7">Transcription factor fungi</fullName>
    </submittedName>
</protein>
<organism evidence="7 8">
    <name type="scientific">Macrophomina phaseolina (strain MS6)</name>
    <name type="common">Charcoal rot fungus</name>
    <dbReference type="NCBI Taxonomy" id="1126212"/>
    <lineage>
        <taxon>Eukaryota</taxon>
        <taxon>Fungi</taxon>
        <taxon>Dikarya</taxon>
        <taxon>Ascomycota</taxon>
        <taxon>Pezizomycotina</taxon>
        <taxon>Dothideomycetes</taxon>
        <taxon>Dothideomycetes incertae sedis</taxon>
        <taxon>Botryosphaeriales</taxon>
        <taxon>Botryosphaeriaceae</taxon>
        <taxon>Macrophomina</taxon>
    </lineage>
</organism>
<keyword evidence="6" id="KW-0472">Membrane</keyword>
<keyword evidence="2 5" id="KW-0479">Metal-binding</keyword>
<sequence>MSSPLEMLYTEIPRLLFRLASLATLAAVSIITINYVKVLFLRRQLPPGPFPLPIIGNHYRIPHRKPWIKFEEWSRQYDNPMITIWLGSKPVIVLNDAWTASDLLEKRADIYSSRPHFMAMGDLINATTTNQTTLVYGDRWRLHRKLTHSVVGTQAVRNYRPFQSDESKLLTYDLLSDPSDFVMSIERYSVSTVSIIGWGRRISRKNDYVAQKALEGMEVVNLVIPGYLLLESLPILTKLPAWLYRLPSMMRAHSAAQWKYFYALSQESASSTTNDSFSRTLLALQQEHALSDVEIAALTTNLVGGGVDTTSSSILSAILAMCVFPRVQRAAQAELDAVIGHARSPAWADEPALPYVQALAKEVLRWRTVTILGGIPHAPVRDDVYRGYRIPAGTQLTCNVWAIHRHPREFPEPDEVRPERYLGGLKFEYPNARGHNAFGWGRRQCSGQPLAEQSLFMVLARLLWAFDIRPGVDENGNEVKLDVFAYSDSENMRPLPFKARFTPRSEKIRELLEKEAAEAKERLSVYDGETKLTVESVMAGQTPEKPLEAL</sequence>
<comment type="similarity">
    <text evidence="1">Belongs to the cytochrome P450 family.</text>
</comment>
<gene>
    <name evidence="7" type="ORF">MPH_10977</name>
</gene>
<dbReference type="InterPro" id="IPR001128">
    <property type="entry name" value="Cyt_P450"/>
</dbReference>
<dbReference type="STRING" id="1126212.K2RBK0"/>
<dbReference type="HOGENOM" id="CLU_001570_2_1_1"/>
<dbReference type="OrthoDB" id="2789670at2759"/>
<dbReference type="EMBL" id="AHHD01000465">
    <property type="protein sequence ID" value="EKG11933.1"/>
    <property type="molecule type" value="Genomic_DNA"/>
</dbReference>
<keyword evidence="5" id="KW-0349">Heme</keyword>
<reference evidence="7 8" key="1">
    <citation type="journal article" date="2012" name="BMC Genomics">
        <title>Tools to kill: Genome of one of the most destructive plant pathogenic fungi Macrophomina phaseolina.</title>
        <authorList>
            <person name="Islam M.S."/>
            <person name="Haque M.S."/>
            <person name="Islam M.M."/>
            <person name="Emdad E.M."/>
            <person name="Halim A."/>
            <person name="Hossen Q.M.M."/>
            <person name="Hossain M.Z."/>
            <person name="Ahmed B."/>
            <person name="Rahim S."/>
            <person name="Rahman M.S."/>
            <person name="Alam M.M."/>
            <person name="Hou S."/>
            <person name="Wan X."/>
            <person name="Saito J.A."/>
            <person name="Alam M."/>
        </authorList>
    </citation>
    <scope>NUCLEOTIDE SEQUENCE [LARGE SCALE GENOMIC DNA]</scope>
    <source>
        <strain evidence="7 8">MS6</strain>
    </source>
</reference>
<dbReference type="SUPFAM" id="SSF48264">
    <property type="entry name" value="Cytochrome P450"/>
    <property type="match status" value="1"/>
</dbReference>
<dbReference type="Pfam" id="PF00067">
    <property type="entry name" value="p450"/>
    <property type="match status" value="1"/>
</dbReference>
<keyword evidence="3" id="KW-0560">Oxidoreductase</keyword>
<keyword evidence="6" id="KW-0812">Transmembrane</keyword>
<feature type="transmembrane region" description="Helical" evidence="6">
    <location>
        <begin position="15"/>
        <end position="36"/>
    </location>
</feature>
<evidence type="ECO:0000313" key="7">
    <source>
        <dbReference type="EMBL" id="EKG11933.1"/>
    </source>
</evidence>
<dbReference type="PANTHER" id="PTHR46300:SF4">
    <property type="entry name" value="CYTOCHROME P450 98A3"/>
    <property type="match status" value="1"/>
</dbReference>
<evidence type="ECO:0000256" key="6">
    <source>
        <dbReference type="SAM" id="Phobius"/>
    </source>
</evidence>
<dbReference type="Proteomes" id="UP000007129">
    <property type="component" value="Unassembled WGS sequence"/>
</dbReference>
<dbReference type="eggNOG" id="KOG0156">
    <property type="taxonomic scope" value="Eukaryota"/>
</dbReference>
<dbReference type="InParanoid" id="K2RBK0"/>
<dbReference type="InterPro" id="IPR050364">
    <property type="entry name" value="Cytochrome_P450_fung"/>
</dbReference>
<dbReference type="CDD" id="cd11065">
    <property type="entry name" value="CYP64-like"/>
    <property type="match status" value="1"/>
</dbReference>
<dbReference type="GO" id="GO:0016705">
    <property type="term" value="F:oxidoreductase activity, acting on paired donors, with incorporation or reduction of molecular oxygen"/>
    <property type="evidence" value="ECO:0007669"/>
    <property type="project" value="InterPro"/>
</dbReference>
<evidence type="ECO:0000313" key="8">
    <source>
        <dbReference type="Proteomes" id="UP000007129"/>
    </source>
</evidence>
<dbReference type="GO" id="GO:0020037">
    <property type="term" value="F:heme binding"/>
    <property type="evidence" value="ECO:0007669"/>
    <property type="project" value="InterPro"/>
</dbReference>
<dbReference type="Gene3D" id="1.10.630.10">
    <property type="entry name" value="Cytochrome P450"/>
    <property type="match status" value="1"/>
</dbReference>
<dbReference type="InterPro" id="IPR002401">
    <property type="entry name" value="Cyt_P450_E_grp-I"/>
</dbReference>
<comment type="cofactor">
    <cofactor evidence="5">
        <name>heme</name>
        <dbReference type="ChEBI" id="CHEBI:30413"/>
    </cofactor>
</comment>
<keyword evidence="4 5" id="KW-0408">Iron</keyword>
<comment type="caution">
    <text evidence="7">The sequence shown here is derived from an EMBL/GenBank/DDBJ whole genome shotgun (WGS) entry which is preliminary data.</text>
</comment>
<evidence type="ECO:0000256" key="2">
    <source>
        <dbReference type="ARBA" id="ARBA00022723"/>
    </source>
</evidence>
<evidence type="ECO:0000256" key="1">
    <source>
        <dbReference type="ARBA" id="ARBA00010617"/>
    </source>
</evidence>
<dbReference type="InterPro" id="IPR036396">
    <property type="entry name" value="Cyt_P450_sf"/>
</dbReference>